<protein>
    <submittedName>
        <fullName evidence="1">Uncharacterized protein</fullName>
    </submittedName>
</protein>
<comment type="caution">
    <text evidence="1">The sequence shown here is derived from an EMBL/GenBank/DDBJ whole genome shotgun (WGS) entry which is preliminary data.</text>
</comment>
<sequence>MEHVGGNAKVGCVGESAVATDHAHALRLESAIGVHVLASRPEFVRRGGELFVREGDLAGMDGLYLVEGGQAPRTVEFREALPLTAPGKESKDPLR</sequence>
<name>A0ABT6LBL4_9ACTN</name>
<dbReference type="EMBL" id="JARXVH010000002">
    <property type="protein sequence ID" value="MDH6213690.1"/>
    <property type="molecule type" value="Genomic_DNA"/>
</dbReference>
<organism evidence="1 2">
    <name type="scientific">Streptomyces pseudovenezuelae</name>
    <dbReference type="NCBI Taxonomy" id="67350"/>
    <lineage>
        <taxon>Bacteria</taxon>
        <taxon>Bacillati</taxon>
        <taxon>Actinomycetota</taxon>
        <taxon>Actinomycetes</taxon>
        <taxon>Kitasatosporales</taxon>
        <taxon>Streptomycetaceae</taxon>
        <taxon>Streptomyces</taxon>
        <taxon>Streptomyces aurantiacus group</taxon>
    </lineage>
</organism>
<evidence type="ECO:0000313" key="2">
    <source>
        <dbReference type="Proteomes" id="UP001160499"/>
    </source>
</evidence>
<reference evidence="1 2" key="1">
    <citation type="submission" date="2023-04" db="EMBL/GenBank/DDBJ databases">
        <title>Forest soil microbial communities from Buena Vista Peninsula, Colon Province, Panama.</title>
        <authorList>
            <person name="Bouskill N."/>
        </authorList>
    </citation>
    <scope>NUCLEOTIDE SEQUENCE [LARGE SCALE GENOMIC DNA]</scope>
    <source>
        <strain evidence="1 2">GGS1</strain>
    </source>
</reference>
<keyword evidence="2" id="KW-1185">Reference proteome</keyword>
<dbReference type="RefSeq" id="WP_280874749.1">
    <property type="nucleotide sequence ID" value="NZ_JARXVH010000002.1"/>
</dbReference>
<gene>
    <name evidence="1" type="ORF">M2283_000973</name>
</gene>
<evidence type="ECO:0000313" key="1">
    <source>
        <dbReference type="EMBL" id="MDH6213690.1"/>
    </source>
</evidence>
<accession>A0ABT6LBL4</accession>
<dbReference type="Proteomes" id="UP001160499">
    <property type="component" value="Unassembled WGS sequence"/>
</dbReference>
<proteinExistence type="predicted"/>